<evidence type="ECO:0000256" key="1">
    <source>
        <dbReference type="SAM" id="MobiDB-lite"/>
    </source>
</evidence>
<organism evidence="2 3">
    <name type="scientific">Mesorhabditis spiculigera</name>
    <dbReference type="NCBI Taxonomy" id="96644"/>
    <lineage>
        <taxon>Eukaryota</taxon>
        <taxon>Metazoa</taxon>
        <taxon>Ecdysozoa</taxon>
        <taxon>Nematoda</taxon>
        <taxon>Chromadorea</taxon>
        <taxon>Rhabditida</taxon>
        <taxon>Rhabditina</taxon>
        <taxon>Rhabditomorpha</taxon>
        <taxon>Rhabditoidea</taxon>
        <taxon>Rhabditidae</taxon>
        <taxon>Mesorhabditinae</taxon>
        <taxon>Mesorhabditis</taxon>
    </lineage>
</organism>
<gene>
    <name evidence="2" type="ORF">MSPICULIGERA_LOCUS8155</name>
</gene>
<feature type="region of interest" description="Disordered" evidence="1">
    <location>
        <begin position="62"/>
        <end position="88"/>
    </location>
</feature>
<accession>A0AA36CK05</accession>
<proteinExistence type="predicted"/>
<sequence>MTSQAGCDHAINSFYGIFNFDGAIPTLSIRFPGPYSFTRYLRRGIKSRNGFVVCTERSRHLQPTTPARSSKSVDPRLTETVSSTTPSGDDTRIFGFIIMRNQDSQVLQKPCQNHPCTISRSWKIFWF</sequence>
<comment type="caution">
    <text evidence="2">The sequence shown here is derived from an EMBL/GenBank/DDBJ whole genome shotgun (WGS) entry which is preliminary data.</text>
</comment>
<reference evidence="2" key="1">
    <citation type="submission" date="2023-06" db="EMBL/GenBank/DDBJ databases">
        <authorList>
            <person name="Delattre M."/>
        </authorList>
    </citation>
    <scope>NUCLEOTIDE SEQUENCE</scope>
    <source>
        <strain evidence="2">AF72</strain>
    </source>
</reference>
<name>A0AA36CK05_9BILA</name>
<dbReference type="AlphaFoldDB" id="A0AA36CK05"/>
<protein>
    <submittedName>
        <fullName evidence="2">Uncharacterized protein</fullName>
    </submittedName>
</protein>
<feature type="non-terminal residue" evidence="2">
    <location>
        <position position="1"/>
    </location>
</feature>
<keyword evidence="3" id="KW-1185">Reference proteome</keyword>
<dbReference type="Proteomes" id="UP001177023">
    <property type="component" value="Unassembled WGS sequence"/>
</dbReference>
<dbReference type="EMBL" id="CATQJA010002096">
    <property type="protein sequence ID" value="CAJ0569686.1"/>
    <property type="molecule type" value="Genomic_DNA"/>
</dbReference>
<evidence type="ECO:0000313" key="2">
    <source>
        <dbReference type="EMBL" id="CAJ0569686.1"/>
    </source>
</evidence>
<evidence type="ECO:0000313" key="3">
    <source>
        <dbReference type="Proteomes" id="UP001177023"/>
    </source>
</evidence>
<feature type="compositionally biased region" description="Polar residues" evidence="1">
    <location>
        <begin position="79"/>
        <end position="88"/>
    </location>
</feature>